<evidence type="ECO:0000313" key="3">
    <source>
        <dbReference type="Proteomes" id="UP000193922"/>
    </source>
</evidence>
<dbReference type="EMBL" id="MCFD01000003">
    <property type="protein sequence ID" value="ORX72483.1"/>
    <property type="molecule type" value="Genomic_DNA"/>
</dbReference>
<dbReference type="AlphaFoldDB" id="A0A1Y1WG23"/>
<dbReference type="RefSeq" id="XP_040745907.1">
    <property type="nucleotide sequence ID" value="XM_040886953.1"/>
</dbReference>
<dbReference type="GeneID" id="63803601"/>
<keyword evidence="3" id="KW-1185">Reference proteome</keyword>
<evidence type="ECO:0000256" key="1">
    <source>
        <dbReference type="SAM" id="MobiDB-lite"/>
    </source>
</evidence>
<organism evidence="2 3">
    <name type="scientific">Linderina pennispora</name>
    <dbReference type="NCBI Taxonomy" id="61395"/>
    <lineage>
        <taxon>Eukaryota</taxon>
        <taxon>Fungi</taxon>
        <taxon>Fungi incertae sedis</taxon>
        <taxon>Zoopagomycota</taxon>
        <taxon>Kickxellomycotina</taxon>
        <taxon>Kickxellomycetes</taxon>
        <taxon>Kickxellales</taxon>
        <taxon>Kickxellaceae</taxon>
        <taxon>Linderina</taxon>
    </lineage>
</organism>
<dbReference type="Proteomes" id="UP000193922">
    <property type="component" value="Unassembled WGS sequence"/>
</dbReference>
<name>A0A1Y1WG23_9FUNG</name>
<comment type="caution">
    <text evidence="2">The sequence shown here is derived from an EMBL/GenBank/DDBJ whole genome shotgun (WGS) entry which is preliminary data.</text>
</comment>
<proteinExistence type="predicted"/>
<protein>
    <submittedName>
        <fullName evidence="2">Uncharacterized protein</fullName>
    </submittedName>
</protein>
<feature type="compositionally biased region" description="Basic and acidic residues" evidence="1">
    <location>
        <begin position="48"/>
        <end position="65"/>
    </location>
</feature>
<evidence type="ECO:0000313" key="2">
    <source>
        <dbReference type="EMBL" id="ORX72483.1"/>
    </source>
</evidence>
<feature type="region of interest" description="Disordered" evidence="1">
    <location>
        <begin position="44"/>
        <end position="65"/>
    </location>
</feature>
<reference evidence="2 3" key="1">
    <citation type="submission" date="2016-07" db="EMBL/GenBank/DDBJ databases">
        <title>Pervasive Adenine N6-methylation of Active Genes in Fungi.</title>
        <authorList>
            <consortium name="DOE Joint Genome Institute"/>
            <person name="Mondo S.J."/>
            <person name="Dannebaum R.O."/>
            <person name="Kuo R.C."/>
            <person name="Labutti K."/>
            <person name="Haridas S."/>
            <person name="Kuo A."/>
            <person name="Salamov A."/>
            <person name="Ahrendt S.R."/>
            <person name="Lipzen A."/>
            <person name="Sullivan W."/>
            <person name="Andreopoulos W.B."/>
            <person name="Clum A."/>
            <person name="Lindquist E."/>
            <person name="Daum C."/>
            <person name="Ramamoorthy G.K."/>
            <person name="Gryganskyi A."/>
            <person name="Culley D."/>
            <person name="Magnuson J.K."/>
            <person name="James T.Y."/>
            <person name="O'Malley M.A."/>
            <person name="Stajich J.E."/>
            <person name="Spatafora J.W."/>
            <person name="Visel A."/>
            <person name="Grigoriev I.V."/>
        </authorList>
    </citation>
    <scope>NUCLEOTIDE SEQUENCE [LARGE SCALE GENOMIC DNA]</scope>
    <source>
        <strain evidence="2 3">ATCC 12442</strain>
    </source>
</reference>
<accession>A0A1Y1WG23</accession>
<sequence>MLGYPPFTPTPSLLLFSRTAHGSSCYSSIHTTNQEATMSVYPTIPDLAPKRDYPTPRRPPTDFDY</sequence>
<gene>
    <name evidence="2" type="ORF">DL89DRAFT_266062</name>
</gene>